<keyword evidence="2" id="KW-0969">Cilium</keyword>
<dbReference type="Proteomes" id="UP000051401">
    <property type="component" value="Unassembled WGS sequence"/>
</dbReference>
<dbReference type="EMBL" id="LAXI01000003">
    <property type="protein sequence ID" value="KRS18600.1"/>
    <property type="molecule type" value="Genomic_DNA"/>
</dbReference>
<dbReference type="STRING" id="540747.SAMN04488031_104136"/>
<reference evidence="1 3" key="1">
    <citation type="submission" date="2015-04" db="EMBL/GenBank/DDBJ databases">
        <title>The draft genome sequence of Roseovarius indicus B108T.</title>
        <authorList>
            <person name="Li G."/>
            <person name="Lai Q."/>
            <person name="Shao Z."/>
            <person name="Yan P."/>
        </authorList>
    </citation>
    <scope>NUCLEOTIDE SEQUENCE [LARGE SCALE GENOMIC DNA]</scope>
    <source>
        <strain evidence="1 3">B108</strain>
    </source>
</reference>
<dbReference type="RefSeq" id="WP_057814834.1">
    <property type="nucleotide sequence ID" value="NZ_CP031598.1"/>
</dbReference>
<evidence type="ECO:0000313" key="2">
    <source>
        <dbReference type="EMBL" id="QEW25623.1"/>
    </source>
</evidence>
<organism evidence="1 3">
    <name type="scientific">Roseovarius indicus</name>
    <dbReference type="NCBI Taxonomy" id="540747"/>
    <lineage>
        <taxon>Bacteria</taxon>
        <taxon>Pseudomonadati</taxon>
        <taxon>Pseudomonadota</taxon>
        <taxon>Alphaproteobacteria</taxon>
        <taxon>Rhodobacterales</taxon>
        <taxon>Roseobacteraceae</taxon>
        <taxon>Roseovarius</taxon>
    </lineage>
</organism>
<dbReference type="AlphaFoldDB" id="A0A0T5PC53"/>
<proteinExistence type="predicted"/>
<accession>A0A0T5PC53</accession>
<sequence length="132" mass="14702">MSIAAYKRTISDTEAPRQIERRVLVQVTSRLESGHVDYDAAETSGERLEILSNGLREDVWQNERVWLAFKADLAEPENALSPDLRAGLLSLAMWVERHSQGVLAGEKKVKPLIDINKTIINGLAGRAFSTTE</sequence>
<dbReference type="Pfam" id="PF07309">
    <property type="entry name" value="FlaF"/>
    <property type="match status" value="1"/>
</dbReference>
<dbReference type="EMBL" id="CP031598">
    <property type="protein sequence ID" value="QEW25623.1"/>
    <property type="molecule type" value="Genomic_DNA"/>
</dbReference>
<dbReference type="Proteomes" id="UP000325785">
    <property type="component" value="Chromosome"/>
</dbReference>
<evidence type="ECO:0000313" key="1">
    <source>
        <dbReference type="EMBL" id="KRS18600.1"/>
    </source>
</evidence>
<protein>
    <submittedName>
        <fullName evidence="1">FlaF protein</fullName>
    </submittedName>
    <submittedName>
        <fullName evidence="2">Flagellar biosynthesis regulatory protein FlaF</fullName>
    </submittedName>
</protein>
<evidence type="ECO:0000313" key="4">
    <source>
        <dbReference type="Proteomes" id="UP000325785"/>
    </source>
</evidence>
<reference evidence="2 4" key="2">
    <citation type="submission" date="2018-08" db="EMBL/GenBank/DDBJ databases">
        <title>Genetic Globetrotter - A new plasmid hitch-hiking vast phylogenetic and geographic distances.</title>
        <authorList>
            <person name="Vollmers J."/>
            <person name="Petersen J."/>
        </authorList>
    </citation>
    <scope>NUCLEOTIDE SEQUENCE [LARGE SCALE GENOMIC DNA]</scope>
    <source>
        <strain evidence="2 4">DSM 26383</strain>
    </source>
</reference>
<dbReference type="InterPro" id="IPR010845">
    <property type="entry name" value="FlaF"/>
</dbReference>
<dbReference type="PATRIC" id="fig|540747.5.peg.3841"/>
<evidence type="ECO:0000313" key="3">
    <source>
        <dbReference type="Proteomes" id="UP000051401"/>
    </source>
</evidence>
<gene>
    <name evidence="2" type="ORF">RIdsm_01410</name>
    <name evidence="1" type="ORF">XM52_07395</name>
</gene>
<dbReference type="KEGG" id="rid:RIdsm_01410"/>
<keyword evidence="2" id="KW-0966">Cell projection</keyword>
<keyword evidence="2" id="KW-0282">Flagellum</keyword>
<dbReference type="OrthoDB" id="9808944at2"/>
<name>A0A0T5PC53_9RHOB</name>
<keyword evidence="3" id="KW-1185">Reference proteome</keyword>
<dbReference type="GO" id="GO:0044781">
    <property type="term" value="P:bacterial-type flagellum organization"/>
    <property type="evidence" value="ECO:0007669"/>
    <property type="project" value="InterPro"/>
</dbReference>